<keyword evidence="10" id="KW-1185">Reference proteome</keyword>
<dbReference type="InterPro" id="IPR013525">
    <property type="entry name" value="ABC2_TM"/>
</dbReference>
<dbReference type="AlphaFoldDB" id="A0A839XHW2"/>
<evidence type="ECO:0000313" key="9">
    <source>
        <dbReference type="EMBL" id="MBB3661124.1"/>
    </source>
</evidence>
<dbReference type="InterPro" id="IPR047817">
    <property type="entry name" value="ABC2_TM_bact-type"/>
</dbReference>
<keyword evidence="3 6" id="KW-1133">Transmembrane helix</keyword>
<feature type="region of interest" description="Disordered" evidence="7">
    <location>
        <begin position="1"/>
        <end position="23"/>
    </location>
</feature>
<evidence type="ECO:0000256" key="2">
    <source>
        <dbReference type="ARBA" id="ARBA00022692"/>
    </source>
</evidence>
<keyword evidence="5" id="KW-0046">Antibiotic resistance</keyword>
<reference evidence="9 10" key="1">
    <citation type="submission" date="2020-08" db="EMBL/GenBank/DDBJ databases">
        <title>Sequencing the genomes of 1000 actinobacteria strains.</title>
        <authorList>
            <person name="Klenk H.-P."/>
        </authorList>
    </citation>
    <scope>NUCLEOTIDE SEQUENCE [LARGE SCALE GENOMIC DNA]</scope>
    <source>
        <strain evidence="9 10">DSM 45267</strain>
    </source>
</reference>
<comment type="similarity">
    <text evidence="6">Belongs to the ABC-2 integral membrane protein family.</text>
</comment>
<feature type="transmembrane region" description="Helical" evidence="6">
    <location>
        <begin position="208"/>
        <end position="227"/>
    </location>
</feature>
<dbReference type="PIRSF" id="PIRSF006648">
    <property type="entry name" value="DrrB"/>
    <property type="match status" value="1"/>
</dbReference>
<evidence type="ECO:0000256" key="5">
    <source>
        <dbReference type="ARBA" id="ARBA00023251"/>
    </source>
</evidence>
<dbReference type="PANTHER" id="PTHR43229:SF2">
    <property type="entry name" value="NODULATION PROTEIN J"/>
    <property type="match status" value="1"/>
</dbReference>
<keyword evidence="4 6" id="KW-0472">Membrane</keyword>
<protein>
    <recommendedName>
        <fullName evidence="6">Transport permease protein</fullName>
    </recommendedName>
</protein>
<feature type="transmembrane region" description="Helical" evidence="6">
    <location>
        <begin position="263"/>
        <end position="281"/>
    </location>
</feature>
<gene>
    <name evidence="9" type="ORF">FB384_000028</name>
</gene>
<keyword evidence="6" id="KW-0813">Transport</keyword>
<comment type="caution">
    <text evidence="6">Lacks conserved residue(s) required for the propagation of feature annotation.</text>
</comment>
<evidence type="ECO:0000256" key="1">
    <source>
        <dbReference type="ARBA" id="ARBA00004141"/>
    </source>
</evidence>
<name>A0A839XHW2_9PSEU</name>
<feature type="domain" description="ABC transmembrane type-2" evidence="8">
    <location>
        <begin position="57"/>
        <end position="288"/>
    </location>
</feature>
<dbReference type="PRINTS" id="PR00164">
    <property type="entry name" value="ABC2TRNSPORT"/>
</dbReference>
<evidence type="ECO:0000256" key="6">
    <source>
        <dbReference type="RuleBase" id="RU361157"/>
    </source>
</evidence>
<dbReference type="GO" id="GO:0046677">
    <property type="term" value="P:response to antibiotic"/>
    <property type="evidence" value="ECO:0007669"/>
    <property type="project" value="UniProtKB-KW"/>
</dbReference>
<proteinExistence type="inferred from homology"/>
<dbReference type="PROSITE" id="PS51012">
    <property type="entry name" value="ABC_TM2"/>
    <property type="match status" value="1"/>
</dbReference>
<keyword evidence="6" id="KW-1003">Cell membrane</keyword>
<feature type="transmembrane region" description="Helical" evidence="6">
    <location>
        <begin position="148"/>
        <end position="170"/>
    </location>
</feature>
<evidence type="ECO:0000313" key="10">
    <source>
        <dbReference type="Proteomes" id="UP000564573"/>
    </source>
</evidence>
<dbReference type="InterPro" id="IPR000412">
    <property type="entry name" value="ABC_2_transport"/>
</dbReference>
<sequence length="291" mass="30829">MAGRDTAGSDMTGGNMAGATARVETGSRSAGRVVGSWRAAWLRVEAHWTWYRRYWQSSLYSSGLQPVLFLAAMGLGFGSQVEAGPATGGLAYLHYVAPALLVAGAVQNAIGESSYPVLSGFKWQQDYYAVTATPVTAGQLLGGQIIWIALRVGIACVVYAIIALLFGAWLNAGALLVIPVGVLAAVACGVPIMAVAATTYNEGERFAAIFRFLVMPMILFSGTFFPIEQIPGAVRWLAWISPVWHGTELARGVTLGGLGIGPALGHLAFLGALFGVSAVLARRYFYRRLVV</sequence>
<dbReference type="Proteomes" id="UP000564573">
    <property type="component" value="Unassembled WGS sequence"/>
</dbReference>
<comment type="subcellular location">
    <subcellularLocation>
        <location evidence="6">Cell membrane</location>
        <topology evidence="6">Multi-pass membrane protein</topology>
    </subcellularLocation>
    <subcellularLocation>
        <location evidence="1">Membrane</location>
        <topology evidence="1">Multi-pass membrane protein</topology>
    </subcellularLocation>
</comment>
<keyword evidence="2 6" id="KW-0812">Transmembrane</keyword>
<feature type="transmembrane region" description="Helical" evidence="6">
    <location>
        <begin position="176"/>
        <end position="196"/>
    </location>
</feature>
<evidence type="ECO:0000256" key="3">
    <source>
        <dbReference type="ARBA" id="ARBA00022989"/>
    </source>
</evidence>
<dbReference type="Pfam" id="PF01061">
    <property type="entry name" value="ABC2_membrane"/>
    <property type="match status" value="1"/>
</dbReference>
<dbReference type="GO" id="GO:0043190">
    <property type="term" value="C:ATP-binding cassette (ABC) transporter complex"/>
    <property type="evidence" value="ECO:0007669"/>
    <property type="project" value="InterPro"/>
</dbReference>
<evidence type="ECO:0000256" key="7">
    <source>
        <dbReference type="SAM" id="MobiDB-lite"/>
    </source>
</evidence>
<dbReference type="PANTHER" id="PTHR43229">
    <property type="entry name" value="NODULATION PROTEIN J"/>
    <property type="match status" value="1"/>
</dbReference>
<dbReference type="GO" id="GO:0140359">
    <property type="term" value="F:ABC-type transporter activity"/>
    <property type="evidence" value="ECO:0007669"/>
    <property type="project" value="InterPro"/>
</dbReference>
<comment type="caution">
    <text evidence="9">The sequence shown here is derived from an EMBL/GenBank/DDBJ whole genome shotgun (WGS) entry which is preliminary data.</text>
</comment>
<dbReference type="EMBL" id="JACIBS010000001">
    <property type="protein sequence ID" value="MBB3661124.1"/>
    <property type="molecule type" value="Genomic_DNA"/>
</dbReference>
<dbReference type="InterPro" id="IPR051784">
    <property type="entry name" value="Nod_factor_ABC_transporter"/>
</dbReference>
<evidence type="ECO:0000259" key="8">
    <source>
        <dbReference type="PROSITE" id="PS51012"/>
    </source>
</evidence>
<organism evidence="9 10">
    <name type="scientific">Prauserella sediminis</name>
    <dbReference type="NCBI Taxonomy" id="577680"/>
    <lineage>
        <taxon>Bacteria</taxon>
        <taxon>Bacillati</taxon>
        <taxon>Actinomycetota</taxon>
        <taxon>Actinomycetes</taxon>
        <taxon>Pseudonocardiales</taxon>
        <taxon>Pseudonocardiaceae</taxon>
        <taxon>Prauserella</taxon>
        <taxon>Prauserella salsuginis group</taxon>
    </lineage>
</organism>
<evidence type="ECO:0000256" key="4">
    <source>
        <dbReference type="ARBA" id="ARBA00023136"/>
    </source>
</evidence>
<accession>A0A839XHW2</accession>